<dbReference type="SUPFAM" id="SSF159234">
    <property type="entry name" value="FomD-like"/>
    <property type="match status" value="1"/>
</dbReference>
<dbReference type="Gene3D" id="2.40.380.10">
    <property type="entry name" value="FomD-like"/>
    <property type="match status" value="1"/>
</dbReference>
<comment type="caution">
    <text evidence="1">The sequence shown here is derived from an EMBL/GenBank/DDBJ whole genome shotgun (WGS) entry which is preliminary data.</text>
</comment>
<gene>
    <name evidence="1" type="ORF">IQ251_13985</name>
</gene>
<evidence type="ECO:0000313" key="2">
    <source>
        <dbReference type="Proteomes" id="UP000598360"/>
    </source>
</evidence>
<dbReference type="InterPro" id="IPR035930">
    <property type="entry name" value="FomD-like_sf"/>
</dbReference>
<evidence type="ECO:0008006" key="3">
    <source>
        <dbReference type="Google" id="ProtNLM"/>
    </source>
</evidence>
<protein>
    <recommendedName>
        <fullName evidence="3">DUF402 domain-containing protein</fullName>
    </recommendedName>
</protein>
<reference evidence="1" key="1">
    <citation type="submission" date="2020-10" db="EMBL/GenBank/DDBJ databases">
        <title>Diversity and distribution of actinomycetes associated with coral in the coast of Hainan.</title>
        <authorList>
            <person name="Li F."/>
        </authorList>
    </citation>
    <scope>NUCLEOTIDE SEQUENCE</scope>
    <source>
        <strain evidence="1">HNM0983</strain>
    </source>
</reference>
<organism evidence="1 2">
    <name type="scientific">Saccharopolyspora montiporae</name>
    <dbReference type="NCBI Taxonomy" id="2781240"/>
    <lineage>
        <taxon>Bacteria</taxon>
        <taxon>Bacillati</taxon>
        <taxon>Actinomycetota</taxon>
        <taxon>Actinomycetes</taxon>
        <taxon>Pseudonocardiales</taxon>
        <taxon>Pseudonocardiaceae</taxon>
        <taxon>Saccharopolyspora</taxon>
    </lineage>
</organism>
<accession>A0A929B973</accession>
<keyword evidence="2" id="KW-1185">Reference proteome</keyword>
<dbReference type="EMBL" id="JADEYC010000021">
    <property type="protein sequence ID" value="MBE9375559.1"/>
    <property type="molecule type" value="Genomic_DNA"/>
</dbReference>
<evidence type="ECO:0000313" key="1">
    <source>
        <dbReference type="EMBL" id="MBE9375559.1"/>
    </source>
</evidence>
<name>A0A929B973_9PSEU</name>
<dbReference type="Proteomes" id="UP000598360">
    <property type="component" value="Unassembled WGS sequence"/>
</dbReference>
<sequence>MEIVDIIGSQCRQPSGAVSRLDLCRVQSWGLAMERPSPEAPEQETEVIWLLPDLGLRLLRHRPRRRHSRPGPTVFTAARIESDAHSWTATDLLLGLEIGDDGPARIARAEQFAAAVESGALLQREADFALQTIHRTLGEITAHRDVRQWLAHRGIFDPW</sequence>
<dbReference type="AlphaFoldDB" id="A0A929B973"/>
<proteinExistence type="predicted"/>